<gene>
    <name evidence="2" type="ORF">OLC1_LOCUS24408</name>
</gene>
<dbReference type="PANTHER" id="PTHR34956:SF2">
    <property type="entry name" value="OS05G0397300 PROTEIN"/>
    <property type="match status" value="1"/>
</dbReference>
<protein>
    <submittedName>
        <fullName evidence="2">OLC1v1020158C1</fullName>
    </submittedName>
</protein>
<accession>A0AAV1EFU9</accession>
<dbReference type="PANTHER" id="PTHR34956">
    <property type="entry name" value="OS05G0397300 PROTEIN"/>
    <property type="match status" value="1"/>
</dbReference>
<evidence type="ECO:0000313" key="3">
    <source>
        <dbReference type="Proteomes" id="UP001161247"/>
    </source>
</evidence>
<name>A0AAV1EFU9_OLDCO</name>
<reference evidence="2" key="1">
    <citation type="submission" date="2023-03" db="EMBL/GenBank/DDBJ databases">
        <authorList>
            <person name="Julca I."/>
        </authorList>
    </citation>
    <scope>NUCLEOTIDE SEQUENCE</scope>
</reference>
<proteinExistence type="predicted"/>
<sequence>MEAIAAVHHELDDDVFFADLSKQISLLIMDDDDDDLVSHSSSVSLQGFSQSNHYPSTQQSLPFVYDQQACRRESKGTGVFIPTSLISQPRRKNKNSGKNNNSSFSNSKLAKNQNQEKSSRGMILPHQHHHHHHVSYNHHKPSNYDSFKLPKELY</sequence>
<dbReference type="EMBL" id="OX459126">
    <property type="protein sequence ID" value="CAI9118571.1"/>
    <property type="molecule type" value="Genomic_DNA"/>
</dbReference>
<feature type="compositionally biased region" description="Low complexity" evidence="1">
    <location>
        <begin position="96"/>
        <end position="112"/>
    </location>
</feature>
<keyword evidence="3" id="KW-1185">Reference proteome</keyword>
<feature type="compositionally biased region" description="Basic residues" evidence="1">
    <location>
        <begin position="126"/>
        <end position="141"/>
    </location>
</feature>
<evidence type="ECO:0000256" key="1">
    <source>
        <dbReference type="SAM" id="MobiDB-lite"/>
    </source>
</evidence>
<evidence type="ECO:0000313" key="2">
    <source>
        <dbReference type="EMBL" id="CAI9118571.1"/>
    </source>
</evidence>
<organism evidence="2 3">
    <name type="scientific">Oldenlandia corymbosa var. corymbosa</name>
    <dbReference type="NCBI Taxonomy" id="529605"/>
    <lineage>
        <taxon>Eukaryota</taxon>
        <taxon>Viridiplantae</taxon>
        <taxon>Streptophyta</taxon>
        <taxon>Embryophyta</taxon>
        <taxon>Tracheophyta</taxon>
        <taxon>Spermatophyta</taxon>
        <taxon>Magnoliopsida</taxon>
        <taxon>eudicotyledons</taxon>
        <taxon>Gunneridae</taxon>
        <taxon>Pentapetalae</taxon>
        <taxon>asterids</taxon>
        <taxon>lamiids</taxon>
        <taxon>Gentianales</taxon>
        <taxon>Rubiaceae</taxon>
        <taxon>Rubioideae</taxon>
        <taxon>Spermacoceae</taxon>
        <taxon>Hedyotis-Oldenlandia complex</taxon>
        <taxon>Oldenlandia</taxon>
    </lineage>
</organism>
<dbReference type="AlphaFoldDB" id="A0AAV1EFU9"/>
<feature type="region of interest" description="Disordered" evidence="1">
    <location>
        <begin position="80"/>
        <end position="154"/>
    </location>
</feature>
<dbReference type="Proteomes" id="UP001161247">
    <property type="component" value="Chromosome 9"/>
</dbReference>